<dbReference type="PRINTS" id="PR00038">
    <property type="entry name" value="HTHLUXR"/>
</dbReference>
<evidence type="ECO:0000313" key="5">
    <source>
        <dbReference type="Proteomes" id="UP000238362"/>
    </source>
</evidence>
<dbReference type="EMBL" id="PVNH01000006">
    <property type="protein sequence ID" value="PRX46980.1"/>
    <property type="molecule type" value="Genomic_DNA"/>
</dbReference>
<comment type="caution">
    <text evidence="4">The sequence shown here is derived from an EMBL/GenBank/DDBJ whole genome shotgun (WGS) entry which is preliminary data.</text>
</comment>
<sequence>MERQNSVVEFPRHVSNLDGREEIISGLRNDLEATGEGKPAGVLLEAPGGMGKSSVLRAMCEYADELGFAVLHGRASEVDRVIPWTTLRGVLRSNPAMVPGNPLLVPPDQADRYTLIDEIERRIRLAAGQRPVVVVLDDAHWADEMTALALRVLVPALARSPVSWLLSRRVTQRHTPAQRALDWLAGEHLRRVRLAPLRDDAVRRICVTRLRATPDASVLGRLAGCAGHPQLVEQLLASLLRGGYIGVDNGVATMRDEKLPDDFVAVVHEWLDELSTRARQVLDAVSVLGRPFTLSEAAELVGGTGPELVPAVNEAVHAGVLVDLGTSLDFRHDLLREAVYARLSAPVRSALHQGAAAVLRRSGRPIVEAAEHLLRSGGPAGDAAHGPIRRAIREAASHSLDAAADLLVRVVEQVEPHALSDEGMAAEVVRLLASAGRLSWARRLGEDALRKGMDPEDEAGLLLGLAEARKHEGRNSTAVEYTRRALSLPGLRESTRARLLSVQAHGLLYSTETEQAENAAAEAVRLAESAGDHASWVFGTVVRSAVEQSRGELGSAVDRAREAVKLSDRIGGEPAQRHPRLWLASALRAVDRFAEADAVCEVGQKEAAQLGTAWSQPLWHYYRAELRMAAGRLEDAAAEATAGVAVAERLSAMALTVPCLALLGRISVHRGQLDDASRHLHRASQLMAEGVIVGPEGLSWEWAVLHLARGERTEALNRLHGIYRGLPDRVAILITEPLAGATLVRIACETGRPELARKVLAACRKLAERNPAVDSVCGAAAYAAGVLHDDRALLQEALEAFQRTPRRLSQAILMEEVALAERAHGSRGRAKALLHDAGRLYASCGATRDAARTRRALREADSRSSGTGGYASTGLGCLTSSELRVVRLVARGLTNREVAARLYLSPHTVDSHLRHSFTKLGVTSRVELTRKFLSMPEGQQYHEKT</sequence>
<gene>
    <name evidence="4" type="ORF">B0I33_10677</name>
</gene>
<dbReference type="InterPro" id="IPR041664">
    <property type="entry name" value="AAA_16"/>
</dbReference>
<evidence type="ECO:0000256" key="2">
    <source>
        <dbReference type="ARBA" id="ARBA00022840"/>
    </source>
</evidence>
<dbReference type="GO" id="GO:0005524">
    <property type="term" value="F:ATP binding"/>
    <property type="evidence" value="ECO:0007669"/>
    <property type="project" value="UniProtKB-KW"/>
</dbReference>
<dbReference type="InterPro" id="IPR011990">
    <property type="entry name" value="TPR-like_helical_dom_sf"/>
</dbReference>
<dbReference type="SUPFAM" id="SSF52540">
    <property type="entry name" value="P-loop containing nucleoside triphosphate hydrolases"/>
    <property type="match status" value="1"/>
</dbReference>
<reference evidence="4 5" key="1">
    <citation type="submission" date="2018-03" db="EMBL/GenBank/DDBJ databases">
        <title>Genomic Encyclopedia of Type Strains, Phase III (KMG-III): the genomes of soil and plant-associated and newly described type strains.</title>
        <authorList>
            <person name="Whitman W."/>
        </authorList>
    </citation>
    <scope>NUCLEOTIDE SEQUENCE [LARGE SCALE GENOMIC DNA]</scope>
    <source>
        <strain evidence="4 5">CGMCC 4.7125</strain>
    </source>
</reference>
<dbReference type="Proteomes" id="UP000238362">
    <property type="component" value="Unassembled WGS sequence"/>
</dbReference>
<keyword evidence="2" id="KW-0067">ATP-binding</keyword>
<dbReference type="PANTHER" id="PTHR16305">
    <property type="entry name" value="TESTICULAR SOLUBLE ADENYLYL CYCLASE"/>
    <property type="match status" value="1"/>
</dbReference>
<dbReference type="GO" id="GO:0003677">
    <property type="term" value="F:DNA binding"/>
    <property type="evidence" value="ECO:0007669"/>
    <property type="project" value="InterPro"/>
</dbReference>
<dbReference type="AlphaFoldDB" id="A0A2T0LTC0"/>
<proteinExistence type="predicted"/>
<dbReference type="GO" id="GO:0005737">
    <property type="term" value="C:cytoplasm"/>
    <property type="evidence" value="ECO:0007669"/>
    <property type="project" value="TreeGrafter"/>
</dbReference>
<accession>A0A2T0LTC0</accession>
<dbReference type="PANTHER" id="PTHR16305:SF35">
    <property type="entry name" value="TRANSCRIPTIONAL ACTIVATOR DOMAIN"/>
    <property type="match status" value="1"/>
</dbReference>
<dbReference type="InterPro" id="IPR036388">
    <property type="entry name" value="WH-like_DNA-bd_sf"/>
</dbReference>
<dbReference type="OrthoDB" id="8482304at2"/>
<feature type="domain" description="HTH luxR-type" evidence="3">
    <location>
        <begin position="871"/>
        <end position="936"/>
    </location>
</feature>
<dbReference type="Pfam" id="PF13191">
    <property type="entry name" value="AAA_16"/>
    <property type="match status" value="1"/>
</dbReference>
<dbReference type="InterPro" id="IPR016032">
    <property type="entry name" value="Sig_transdc_resp-reg_C-effctor"/>
</dbReference>
<evidence type="ECO:0000259" key="3">
    <source>
        <dbReference type="PROSITE" id="PS50043"/>
    </source>
</evidence>
<dbReference type="CDD" id="cd06170">
    <property type="entry name" value="LuxR_C_like"/>
    <property type="match status" value="1"/>
</dbReference>
<dbReference type="InterPro" id="IPR000792">
    <property type="entry name" value="Tscrpt_reg_LuxR_C"/>
</dbReference>
<dbReference type="PROSITE" id="PS00622">
    <property type="entry name" value="HTH_LUXR_1"/>
    <property type="match status" value="1"/>
</dbReference>
<evidence type="ECO:0000313" key="4">
    <source>
        <dbReference type="EMBL" id="PRX46980.1"/>
    </source>
</evidence>
<dbReference type="SUPFAM" id="SSF46894">
    <property type="entry name" value="C-terminal effector domain of the bipartite response regulators"/>
    <property type="match status" value="1"/>
</dbReference>
<dbReference type="GO" id="GO:0004016">
    <property type="term" value="F:adenylate cyclase activity"/>
    <property type="evidence" value="ECO:0007669"/>
    <property type="project" value="TreeGrafter"/>
</dbReference>
<name>A0A2T0LTC0_9PSEU</name>
<dbReference type="SMART" id="SM00421">
    <property type="entry name" value="HTH_LUXR"/>
    <property type="match status" value="1"/>
</dbReference>
<dbReference type="Gene3D" id="1.25.40.10">
    <property type="entry name" value="Tetratricopeptide repeat domain"/>
    <property type="match status" value="2"/>
</dbReference>
<keyword evidence="5" id="KW-1185">Reference proteome</keyword>
<dbReference type="Gene3D" id="1.10.10.10">
    <property type="entry name" value="Winged helix-like DNA-binding domain superfamily/Winged helix DNA-binding domain"/>
    <property type="match status" value="1"/>
</dbReference>
<keyword evidence="1" id="KW-0547">Nucleotide-binding</keyword>
<dbReference type="Pfam" id="PF00196">
    <property type="entry name" value="GerE"/>
    <property type="match status" value="1"/>
</dbReference>
<protein>
    <submittedName>
        <fullName evidence="4">ATP/maltotriose-dependent transcriptional regulator MalT</fullName>
    </submittedName>
</protein>
<organism evidence="4 5">
    <name type="scientific">Prauserella shujinwangii</name>
    <dbReference type="NCBI Taxonomy" id="1453103"/>
    <lineage>
        <taxon>Bacteria</taxon>
        <taxon>Bacillati</taxon>
        <taxon>Actinomycetota</taxon>
        <taxon>Actinomycetes</taxon>
        <taxon>Pseudonocardiales</taxon>
        <taxon>Pseudonocardiaceae</taxon>
        <taxon>Prauserella</taxon>
    </lineage>
</organism>
<dbReference type="PROSITE" id="PS50043">
    <property type="entry name" value="HTH_LUXR_2"/>
    <property type="match status" value="1"/>
</dbReference>
<dbReference type="SUPFAM" id="SSF48452">
    <property type="entry name" value="TPR-like"/>
    <property type="match status" value="2"/>
</dbReference>
<evidence type="ECO:0000256" key="1">
    <source>
        <dbReference type="ARBA" id="ARBA00022741"/>
    </source>
</evidence>
<dbReference type="InterPro" id="IPR027417">
    <property type="entry name" value="P-loop_NTPase"/>
</dbReference>
<dbReference type="GO" id="GO:0006355">
    <property type="term" value="P:regulation of DNA-templated transcription"/>
    <property type="evidence" value="ECO:0007669"/>
    <property type="project" value="InterPro"/>
</dbReference>